<dbReference type="PANTHER" id="PTHR42924">
    <property type="entry name" value="EXONUCLEASE"/>
    <property type="match status" value="1"/>
</dbReference>
<comment type="caution">
    <text evidence="3">The sequence shown here is derived from an EMBL/GenBank/DDBJ whole genome shotgun (WGS) entry which is preliminary data.</text>
</comment>
<feature type="domain" description="Polymerase/histidinol phosphatase N-terminal" evidence="2">
    <location>
        <begin position="47"/>
        <end position="112"/>
    </location>
</feature>
<dbReference type="eggNOG" id="COG0613">
    <property type="taxonomic scope" value="Bacteria"/>
</dbReference>
<protein>
    <recommendedName>
        <fullName evidence="2">Polymerase/histidinol phosphatase N-terminal domain-containing protein</fullName>
    </recommendedName>
</protein>
<dbReference type="Proteomes" id="UP000014400">
    <property type="component" value="Unassembled WGS sequence"/>
</dbReference>
<dbReference type="PANTHER" id="PTHR42924:SF3">
    <property type="entry name" value="POLYMERASE_HISTIDINOL PHOSPHATASE N-TERMINAL DOMAIN-CONTAINING PROTEIN"/>
    <property type="match status" value="1"/>
</dbReference>
<dbReference type="InterPro" id="IPR003141">
    <property type="entry name" value="Pol/His_phosphatase_N"/>
</dbReference>
<proteinExistence type="predicted"/>
<dbReference type="STRING" id="1203554.HMPREF1476_01679"/>
<accession>S3BH24</accession>
<dbReference type="AlphaFoldDB" id="S3BH24"/>
<evidence type="ECO:0000313" key="3">
    <source>
        <dbReference type="EMBL" id="EPD98640.1"/>
    </source>
</evidence>
<dbReference type="InterPro" id="IPR004013">
    <property type="entry name" value="PHP_dom"/>
</dbReference>
<dbReference type="Gene3D" id="1.10.150.650">
    <property type="match status" value="1"/>
</dbReference>
<dbReference type="InterPro" id="IPR052018">
    <property type="entry name" value="PHP_domain"/>
</dbReference>
<dbReference type="Pfam" id="PF02811">
    <property type="entry name" value="PHP"/>
    <property type="match status" value="1"/>
</dbReference>
<dbReference type="HOGENOM" id="CLU_067347_0_0_4"/>
<sequence length="330" mass="36045">MTKPINEKPEVHYFSGAAKSINFLDRNASASIEAKRVQSFKSFVVTIDLHMHSNASDGILPPAEVVRLCAGNGVKLMSLTDHDTMKGIEEARAEAERLGIAFVPGIEISTRWGQKSIHVAAYNLNPNTEAFKAFFKGVDKKRIERGERMGKLLAACGCKGAFEGAMALAVHPGSLSRTHFAQWLLDAGYVENYAQAFDKYLKPGKPGYVQIEWPEIRDAVRFVKSEGGTASLAHPGRYNLKEGWMIDELLTAFQGAGGEAIEVASGSQTRDDDALFAAKAKQYGFLASTGSDWHSPRSPRPTPGSQPQVPADLTPIWTKFGFPKDFCGQH</sequence>
<dbReference type="PATRIC" id="fig|1203554.3.peg.1762"/>
<evidence type="ECO:0000259" key="2">
    <source>
        <dbReference type="SMART" id="SM00481"/>
    </source>
</evidence>
<evidence type="ECO:0000256" key="1">
    <source>
        <dbReference type="SAM" id="MobiDB-lite"/>
    </source>
</evidence>
<dbReference type="CDD" id="cd07438">
    <property type="entry name" value="PHP_HisPPase_AMP"/>
    <property type="match status" value="1"/>
</dbReference>
<organism evidence="3 4">
    <name type="scientific">Sutterella wadsworthensis HGA0223</name>
    <dbReference type="NCBI Taxonomy" id="1203554"/>
    <lineage>
        <taxon>Bacteria</taxon>
        <taxon>Pseudomonadati</taxon>
        <taxon>Pseudomonadota</taxon>
        <taxon>Betaproteobacteria</taxon>
        <taxon>Burkholderiales</taxon>
        <taxon>Sutterellaceae</taxon>
        <taxon>Sutterella</taxon>
    </lineage>
</organism>
<gene>
    <name evidence="3" type="ORF">HMPREF1476_01679</name>
</gene>
<dbReference type="GO" id="GO:0035312">
    <property type="term" value="F:5'-3' DNA exonuclease activity"/>
    <property type="evidence" value="ECO:0007669"/>
    <property type="project" value="TreeGrafter"/>
</dbReference>
<dbReference type="EMBL" id="ATCF01000022">
    <property type="protein sequence ID" value="EPD98640.1"/>
    <property type="molecule type" value="Genomic_DNA"/>
</dbReference>
<dbReference type="SMART" id="SM00481">
    <property type="entry name" value="POLIIIAc"/>
    <property type="match status" value="1"/>
</dbReference>
<feature type="region of interest" description="Disordered" evidence="1">
    <location>
        <begin position="289"/>
        <end position="311"/>
    </location>
</feature>
<reference evidence="3 4" key="1">
    <citation type="submission" date="2013-04" db="EMBL/GenBank/DDBJ databases">
        <title>The Genome Sequence of Sutterella wadsworthensis HGA0223.</title>
        <authorList>
            <consortium name="The Broad Institute Genomics Platform"/>
            <person name="Earl A."/>
            <person name="Ward D."/>
            <person name="Feldgarden M."/>
            <person name="Gevers D."/>
            <person name="Schmidt T.M."/>
            <person name="Dover J."/>
            <person name="Dai D."/>
            <person name="Walker B."/>
            <person name="Young S."/>
            <person name="Zeng Q."/>
            <person name="Gargeya S."/>
            <person name="Fitzgerald M."/>
            <person name="Haas B."/>
            <person name="Abouelleil A."/>
            <person name="Allen A.W."/>
            <person name="Alvarado L."/>
            <person name="Arachchi H.M."/>
            <person name="Berlin A.M."/>
            <person name="Chapman S.B."/>
            <person name="Gainer-Dewar J."/>
            <person name="Goldberg J."/>
            <person name="Griggs A."/>
            <person name="Gujja S."/>
            <person name="Hansen M."/>
            <person name="Howarth C."/>
            <person name="Imamovic A."/>
            <person name="Ireland A."/>
            <person name="Larimer J."/>
            <person name="McCowan C."/>
            <person name="Murphy C."/>
            <person name="Pearson M."/>
            <person name="Poon T.W."/>
            <person name="Priest M."/>
            <person name="Roberts A."/>
            <person name="Saif S."/>
            <person name="Shea T."/>
            <person name="Sisk P."/>
            <person name="Sykes S."/>
            <person name="Wortman J."/>
            <person name="Nusbaum C."/>
            <person name="Birren B."/>
        </authorList>
    </citation>
    <scope>NUCLEOTIDE SEQUENCE [LARGE SCALE GENOMIC DNA]</scope>
    <source>
        <strain evidence="3 4">HGA0223</strain>
    </source>
</reference>
<keyword evidence="4" id="KW-1185">Reference proteome</keyword>
<dbReference type="Gene3D" id="3.20.20.140">
    <property type="entry name" value="Metal-dependent hydrolases"/>
    <property type="match status" value="1"/>
</dbReference>
<dbReference type="SUPFAM" id="SSF89550">
    <property type="entry name" value="PHP domain-like"/>
    <property type="match status" value="1"/>
</dbReference>
<name>S3BH24_9BURK</name>
<evidence type="ECO:0000313" key="4">
    <source>
        <dbReference type="Proteomes" id="UP000014400"/>
    </source>
</evidence>
<dbReference type="GO" id="GO:0004534">
    <property type="term" value="F:5'-3' RNA exonuclease activity"/>
    <property type="evidence" value="ECO:0007669"/>
    <property type="project" value="TreeGrafter"/>
</dbReference>
<dbReference type="InterPro" id="IPR016195">
    <property type="entry name" value="Pol/histidinol_Pase-like"/>
</dbReference>